<protein>
    <submittedName>
        <fullName evidence="1">Type I-E CRISPR-associated protein Cse2/CasB</fullName>
    </submittedName>
</protein>
<reference evidence="1 2" key="1">
    <citation type="submission" date="2019-07" db="EMBL/GenBank/DDBJ databases">
        <authorList>
            <person name="Duangmal K."/>
            <person name="Teo W.F.A."/>
        </authorList>
    </citation>
    <scope>NUCLEOTIDE SEQUENCE [LARGE SCALE GENOMIC DNA]</scope>
    <source>
        <strain evidence="1 2">TBRC 6029</strain>
    </source>
</reference>
<dbReference type="AlphaFoldDB" id="A0A558AF67"/>
<sequence>MTNQSGQPASGKSRRRPFVDSLYRYHHALDSDTHDAAEARRVLARLRRSFAGPRQEADAYDAVFPYNPPEDEQDVWLLLAGLFALHP</sequence>
<dbReference type="Gene3D" id="1.10.520.40">
    <property type="entry name" value="CRISPR-associated protein Cse2"/>
    <property type="match status" value="1"/>
</dbReference>
<name>A0A558AF67_9PSEU</name>
<evidence type="ECO:0000313" key="1">
    <source>
        <dbReference type="EMBL" id="TVT22899.1"/>
    </source>
</evidence>
<feature type="non-terminal residue" evidence="1">
    <location>
        <position position="87"/>
    </location>
</feature>
<proteinExistence type="predicted"/>
<dbReference type="EMBL" id="VJWX01000568">
    <property type="protein sequence ID" value="TVT22899.1"/>
    <property type="molecule type" value="Genomic_DNA"/>
</dbReference>
<comment type="caution">
    <text evidence="1">The sequence shown here is derived from an EMBL/GenBank/DDBJ whole genome shotgun (WGS) entry which is preliminary data.</text>
</comment>
<accession>A0A558AF67</accession>
<keyword evidence="2" id="KW-1185">Reference proteome</keyword>
<dbReference type="InterPro" id="IPR038287">
    <property type="entry name" value="Cse2_sf"/>
</dbReference>
<reference evidence="1 2" key="2">
    <citation type="submission" date="2019-08" db="EMBL/GenBank/DDBJ databases">
        <title>Amycolatopsis acidicola sp. nov., isolated from peat swamp forest soil.</title>
        <authorList>
            <person name="Srisuk N."/>
        </authorList>
    </citation>
    <scope>NUCLEOTIDE SEQUENCE [LARGE SCALE GENOMIC DNA]</scope>
    <source>
        <strain evidence="1 2">TBRC 6029</strain>
    </source>
</reference>
<evidence type="ECO:0000313" key="2">
    <source>
        <dbReference type="Proteomes" id="UP000320011"/>
    </source>
</evidence>
<organism evidence="1 2">
    <name type="scientific">Amycolatopsis rhizosphaerae</name>
    <dbReference type="NCBI Taxonomy" id="2053003"/>
    <lineage>
        <taxon>Bacteria</taxon>
        <taxon>Bacillati</taxon>
        <taxon>Actinomycetota</taxon>
        <taxon>Actinomycetes</taxon>
        <taxon>Pseudonocardiales</taxon>
        <taxon>Pseudonocardiaceae</taxon>
        <taxon>Amycolatopsis</taxon>
    </lineage>
</organism>
<gene>
    <name evidence="1" type="ORF">FNH05_33230</name>
</gene>
<dbReference type="Proteomes" id="UP000320011">
    <property type="component" value="Unassembled WGS sequence"/>
</dbReference>